<dbReference type="InterPro" id="IPR001394">
    <property type="entry name" value="Peptidase_C19_UCH"/>
</dbReference>
<dbReference type="Proteomes" id="UP001049176">
    <property type="component" value="Chromosome 3"/>
</dbReference>
<dbReference type="RefSeq" id="XP_043012182.1">
    <property type="nucleotide sequence ID" value="XM_043151089.1"/>
</dbReference>
<protein>
    <recommendedName>
        <fullName evidence="2">Peptidase C19 ubiquitin carboxyl-terminal hydrolase domain-containing protein</fullName>
    </recommendedName>
</protein>
<comment type="caution">
    <text evidence="3">The sequence shown here is derived from an EMBL/GenBank/DDBJ whole genome shotgun (WGS) entry which is preliminary data.</text>
</comment>
<evidence type="ECO:0000313" key="4">
    <source>
        <dbReference type="Proteomes" id="UP001049176"/>
    </source>
</evidence>
<dbReference type="AlphaFoldDB" id="A0A9P7S5H5"/>
<name>A0A9P7S5H5_9AGAR</name>
<sequence>MTQLTPPTEKEEEAVGVLSAMMGSDVDSTVALRVLRKFNGDLEKAADAMLAGDRGLQLESGSTPKVVSTTPSNNVIDLTGDDEEISRALQMSMETEPKPAEPMFGPSNRESDPQWAVVPTNTQQQLSNEDENLKQAIEASLAVPDDNDGKSELSDMIRQDGRPVSLRAESPSLVYAALVAHALFHIPQMRERLSRLEPQEEDPITGLMEVFTNLDLAQLSSICYDNFLLSLGAELASMTSTPYILSSEFVQLISNLIDQRLDDQGERLISFTTGRLNIVDGNINLETNDIPITTVPVEARMDPSCPNDLVARLSAALNNYREDGSTHDGIIDPSQIIIFTLKKTGLAAGTSSVDSFVYPKTMFMDQFLLANFEVANAKRLRQLEIQQRLSRLEQQKVELTKYDNKDVLKNLKSSVHYFENVVRVGDDPDRRASLASTTTKLRKVILGVETALEKINAEVGKLQDEAKSLFDCPELQKLCYDLRAVLIHTGVPGRKQMYSYVQDRNGTWWKNLDYAVSEATEADVLADPTGLHLNAGPYMLIYSRSLPKEQLAAPTTWPPQFVDAVRLHNEKFLESVSPEVLERAKRVEVPAGEEKQNAENSGQKRVTLSDETRGSRDVSMMDLTSGC</sequence>
<reference evidence="3" key="1">
    <citation type="journal article" date="2021" name="Genome Biol. Evol.">
        <title>The assembled and annotated genome of the fairy-ring fungus Marasmius oreades.</title>
        <authorList>
            <person name="Hiltunen M."/>
            <person name="Ament-Velasquez S.L."/>
            <person name="Johannesson H."/>
        </authorList>
    </citation>
    <scope>NUCLEOTIDE SEQUENCE</scope>
    <source>
        <strain evidence="3">03SP1</strain>
    </source>
</reference>
<dbReference type="Gene3D" id="3.90.70.10">
    <property type="entry name" value="Cysteine proteinases"/>
    <property type="match status" value="1"/>
</dbReference>
<dbReference type="OrthoDB" id="443682at2759"/>
<dbReference type="GO" id="GO:0016579">
    <property type="term" value="P:protein deubiquitination"/>
    <property type="evidence" value="ECO:0007669"/>
    <property type="project" value="InterPro"/>
</dbReference>
<dbReference type="SMART" id="SM00726">
    <property type="entry name" value="UIM"/>
    <property type="match status" value="2"/>
</dbReference>
<dbReference type="GO" id="GO:0004843">
    <property type="term" value="F:cysteine-type deubiquitinase activity"/>
    <property type="evidence" value="ECO:0007669"/>
    <property type="project" value="InterPro"/>
</dbReference>
<dbReference type="EMBL" id="CM032183">
    <property type="protein sequence ID" value="KAG7095712.1"/>
    <property type="molecule type" value="Genomic_DNA"/>
</dbReference>
<gene>
    <name evidence="3" type="ORF">E1B28_006426</name>
</gene>
<evidence type="ECO:0000313" key="3">
    <source>
        <dbReference type="EMBL" id="KAG7095712.1"/>
    </source>
</evidence>
<dbReference type="InterPro" id="IPR003903">
    <property type="entry name" value="UIM_dom"/>
</dbReference>
<accession>A0A9P7S5H5</accession>
<dbReference type="Pfam" id="PF00443">
    <property type="entry name" value="UCH"/>
    <property type="match status" value="1"/>
</dbReference>
<dbReference type="Gene3D" id="6.10.140.100">
    <property type="match status" value="1"/>
</dbReference>
<feature type="region of interest" description="Disordered" evidence="1">
    <location>
        <begin position="589"/>
        <end position="627"/>
    </location>
</feature>
<dbReference type="Pfam" id="PF02809">
    <property type="entry name" value="UIM"/>
    <property type="match status" value="2"/>
</dbReference>
<feature type="compositionally biased region" description="Basic and acidic residues" evidence="1">
    <location>
        <begin position="607"/>
        <end position="616"/>
    </location>
</feature>
<proteinExistence type="predicted"/>
<dbReference type="CDD" id="cd02257">
    <property type="entry name" value="Peptidase_C19"/>
    <property type="match status" value="1"/>
</dbReference>
<keyword evidence="4" id="KW-1185">Reference proteome</keyword>
<feature type="domain" description="Peptidase C19 ubiquitin carboxyl-terminal hydrolase" evidence="2">
    <location>
        <begin position="377"/>
        <end position="542"/>
    </location>
</feature>
<dbReference type="KEGG" id="more:E1B28_006426"/>
<evidence type="ECO:0000256" key="1">
    <source>
        <dbReference type="SAM" id="MobiDB-lite"/>
    </source>
</evidence>
<dbReference type="InterPro" id="IPR038765">
    <property type="entry name" value="Papain-like_cys_pep_sf"/>
</dbReference>
<dbReference type="PROSITE" id="PS50330">
    <property type="entry name" value="UIM"/>
    <property type="match status" value="1"/>
</dbReference>
<dbReference type="GeneID" id="66075502"/>
<dbReference type="CDD" id="cd14279">
    <property type="entry name" value="CUE"/>
    <property type="match status" value="1"/>
</dbReference>
<dbReference type="SUPFAM" id="SSF54001">
    <property type="entry name" value="Cysteine proteinases"/>
    <property type="match status" value="1"/>
</dbReference>
<organism evidence="3 4">
    <name type="scientific">Marasmius oreades</name>
    <name type="common">fairy-ring Marasmius</name>
    <dbReference type="NCBI Taxonomy" id="181124"/>
    <lineage>
        <taxon>Eukaryota</taxon>
        <taxon>Fungi</taxon>
        <taxon>Dikarya</taxon>
        <taxon>Basidiomycota</taxon>
        <taxon>Agaricomycotina</taxon>
        <taxon>Agaricomycetes</taxon>
        <taxon>Agaricomycetidae</taxon>
        <taxon>Agaricales</taxon>
        <taxon>Marasmiineae</taxon>
        <taxon>Marasmiaceae</taxon>
        <taxon>Marasmius</taxon>
    </lineage>
</organism>
<evidence type="ECO:0000259" key="2">
    <source>
        <dbReference type="Pfam" id="PF00443"/>
    </source>
</evidence>